<evidence type="ECO:0000256" key="2">
    <source>
        <dbReference type="ARBA" id="ARBA00022705"/>
    </source>
</evidence>
<name>A0A0F4Z565_RASE3</name>
<comment type="caution">
    <text evidence="3">The sequence shown here is derived from an EMBL/GenBank/DDBJ whole genome shotgun (WGS) entry which is preliminary data.</text>
</comment>
<dbReference type="GeneID" id="25312359"/>
<dbReference type="GO" id="GO:0000775">
    <property type="term" value="C:chromosome, centromeric region"/>
    <property type="evidence" value="ECO:0007669"/>
    <property type="project" value="TreeGrafter"/>
</dbReference>
<sequence>MSTQAARSIRFTHTFPQQGFRLLELPPELLELLSSDDPPTLLLKSPPPEAYQSTADSSGAREYVNLCTPTKTFRLRQVQSSNSIHLIRPSNGSIPSDNGDAELDLTETVTAIAKCGSTLELHTLEEGFSATQFLERSLKLYDWLSVDGDVQMGEGGGLGSALTLSERKRVKEEILRDVPMSVSECESAWKELCAFVHSDTTTGDNSGLTGFRPSARVKLDVWKRMVEGSVLQGIDMEKQFLVKDLWKAVLDEDGEEPFPQPLFEAVVRRLAESSGSNDAQAYDSELKWSNLDKVVSIRWVGETYLEVSAPTAASAIGRTEFINGWKDLLPESWRDQATLDALTVRDIPFPSRFVFSLVDCLMSRRALTSIRTRLQYASCMSLNARR</sequence>
<dbReference type="GO" id="GO:0034088">
    <property type="term" value="P:maintenance of mitotic sister chromatid cohesion"/>
    <property type="evidence" value="ECO:0007669"/>
    <property type="project" value="TreeGrafter"/>
</dbReference>
<dbReference type="GO" id="GO:0006260">
    <property type="term" value="P:DNA replication"/>
    <property type="evidence" value="ECO:0007669"/>
    <property type="project" value="UniProtKB-KW"/>
</dbReference>
<keyword evidence="4" id="KW-1185">Reference proteome</keyword>
<dbReference type="RefSeq" id="XP_013332276.1">
    <property type="nucleotide sequence ID" value="XM_013476822.1"/>
</dbReference>
<gene>
    <name evidence="3" type="ORF">T310_0304</name>
</gene>
<dbReference type="PANTHER" id="PTHR13395">
    <property type="entry name" value="SISTER CHROMATID COHESION PROTEIN DCC1-RELATED"/>
    <property type="match status" value="1"/>
</dbReference>
<dbReference type="EMBL" id="LASV01000015">
    <property type="protein sequence ID" value="KKA25664.1"/>
    <property type="molecule type" value="Genomic_DNA"/>
</dbReference>
<protein>
    <recommendedName>
        <fullName evidence="5">Sister chromatid cohesion protein Dcc1</fullName>
    </recommendedName>
</protein>
<dbReference type="OrthoDB" id="5199543at2759"/>
<dbReference type="GO" id="GO:0000785">
    <property type="term" value="C:chromatin"/>
    <property type="evidence" value="ECO:0007669"/>
    <property type="project" value="TreeGrafter"/>
</dbReference>
<accession>A0A0F4Z565</accession>
<evidence type="ECO:0000256" key="1">
    <source>
        <dbReference type="ARBA" id="ARBA00007017"/>
    </source>
</evidence>
<evidence type="ECO:0000313" key="3">
    <source>
        <dbReference type="EMBL" id="KKA25664.1"/>
    </source>
</evidence>
<comment type="similarity">
    <text evidence="1">Belongs to the DCC1 family.</text>
</comment>
<evidence type="ECO:0008006" key="5">
    <source>
        <dbReference type="Google" id="ProtNLM"/>
    </source>
</evidence>
<proteinExistence type="inferred from homology"/>
<dbReference type="STRING" id="1408163.A0A0F4Z565"/>
<keyword evidence="2" id="KW-0235">DNA replication</keyword>
<dbReference type="InterPro" id="IPR019128">
    <property type="entry name" value="Dcc1"/>
</dbReference>
<dbReference type="PANTHER" id="PTHR13395:SF6">
    <property type="entry name" value="SISTER CHROMATID COHESION PROTEIN DCC1"/>
    <property type="match status" value="1"/>
</dbReference>
<dbReference type="Proteomes" id="UP000053958">
    <property type="component" value="Unassembled WGS sequence"/>
</dbReference>
<reference evidence="3 4" key="1">
    <citation type="submission" date="2015-04" db="EMBL/GenBank/DDBJ databases">
        <authorList>
            <person name="Heijne W.H."/>
            <person name="Fedorova N.D."/>
            <person name="Nierman W.C."/>
            <person name="Vollebregt A.W."/>
            <person name="Zhao Z."/>
            <person name="Wu L."/>
            <person name="Kumar M."/>
            <person name="Stam H."/>
            <person name="van den Berg M.A."/>
            <person name="Pel H.J."/>
        </authorList>
    </citation>
    <scope>NUCLEOTIDE SEQUENCE [LARGE SCALE GENOMIC DNA]</scope>
    <source>
        <strain evidence="3 4">CBS 393.64</strain>
    </source>
</reference>
<organism evidence="3 4">
    <name type="scientific">Rasamsonia emersonii (strain ATCC 16479 / CBS 393.64 / IMI 116815)</name>
    <dbReference type="NCBI Taxonomy" id="1408163"/>
    <lineage>
        <taxon>Eukaryota</taxon>
        <taxon>Fungi</taxon>
        <taxon>Dikarya</taxon>
        <taxon>Ascomycota</taxon>
        <taxon>Pezizomycotina</taxon>
        <taxon>Eurotiomycetes</taxon>
        <taxon>Eurotiomycetidae</taxon>
        <taxon>Eurotiales</taxon>
        <taxon>Trichocomaceae</taxon>
        <taxon>Rasamsonia</taxon>
    </lineage>
</organism>
<dbReference type="AlphaFoldDB" id="A0A0F4Z565"/>
<dbReference type="Pfam" id="PF09724">
    <property type="entry name" value="Dcc1"/>
    <property type="match status" value="1"/>
</dbReference>
<evidence type="ECO:0000313" key="4">
    <source>
        <dbReference type="Proteomes" id="UP000053958"/>
    </source>
</evidence>
<dbReference type="GO" id="GO:0031390">
    <property type="term" value="C:Ctf18 RFC-like complex"/>
    <property type="evidence" value="ECO:0007669"/>
    <property type="project" value="InterPro"/>
</dbReference>